<reference evidence="1" key="1">
    <citation type="journal article" date="2014" name="Int. J. Syst. Evol. Microbiol.">
        <title>Complete genome sequence of Corynebacterium casei LMG S-19264T (=DSM 44701T), isolated from a smear-ripened cheese.</title>
        <authorList>
            <consortium name="US DOE Joint Genome Institute (JGI-PGF)"/>
            <person name="Walter F."/>
            <person name="Albersmeier A."/>
            <person name="Kalinowski J."/>
            <person name="Ruckert C."/>
        </authorList>
    </citation>
    <scope>NUCLEOTIDE SEQUENCE</scope>
    <source>
        <strain evidence="1">CGMCC 1.15447</strain>
    </source>
</reference>
<protein>
    <submittedName>
        <fullName evidence="1">Uncharacterized protein</fullName>
    </submittedName>
</protein>
<dbReference type="AlphaFoldDB" id="A0A916RPD4"/>
<sequence>MTYDVLGECSPHVSAGDLIPYAHSLNIGPELIDSARNLMSQTGRKAHELWAAYAAICLNIRATYSHPLNLDAHFAVSRFGDLCTT</sequence>
<proteinExistence type="predicted"/>
<gene>
    <name evidence="1" type="ORF">GCM10011507_14460</name>
</gene>
<evidence type="ECO:0000313" key="2">
    <source>
        <dbReference type="Proteomes" id="UP000648801"/>
    </source>
</evidence>
<evidence type="ECO:0000313" key="1">
    <source>
        <dbReference type="EMBL" id="GGA63947.1"/>
    </source>
</evidence>
<reference evidence="1" key="2">
    <citation type="submission" date="2020-09" db="EMBL/GenBank/DDBJ databases">
        <authorList>
            <person name="Sun Q."/>
            <person name="Zhou Y."/>
        </authorList>
    </citation>
    <scope>NUCLEOTIDE SEQUENCE</scope>
    <source>
        <strain evidence="1">CGMCC 1.15447</strain>
    </source>
</reference>
<accession>A0A916RPD4</accession>
<dbReference type="EMBL" id="BMJB01000001">
    <property type="protein sequence ID" value="GGA63947.1"/>
    <property type="molecule type" value="Genomic_DNA"/>
</dbReference>
<name>A0A916RPD4_9BACT</name>
<keyword evidence="2" id="KW-1185">Reference proteome</keyword>
<dbReference type="Proteomes" id="UP000648801">
    <property type="component" value="Unassembled WGS sequence"/>
</dbReference>
<organism evidence="1 2">
    <name type="scientific">Edaphobacter acidisoli</name>
    <dbReference type="NCBI Taxonomy" id="2040573"/>
    <lineage>
        <taxon>Bacteria</taxon>
        <taxon>Pseudomonadati</taxon>
        <taxon>Acidobacteriota</taxon>
        <taxon>Terriglobia</taxon>
        <taxon>Terriglobales</taxon>
        <taxon>Acidobacteriaceae</taxon>
        <taxon>Edaphobacter</taxon>
    </lineage>
</organism>
<comment type="caution">
    <text evidence="1">The sequence shown here is derived from an EMBL/GenBank/DDBJ whole genome shotgun (WGS) entry which is preliminary data.</text>
</comment>